<dbReference type="GO" id="GO:0016705">
    <property type="term" value="F:oxidoreductase activity, acting on paired donors, with incorporation or reduction of molecular oxygen"/>
    <property type="evidence" value="ECO:0007669"/>
    <property type="project" value="InterPro"/>
</dbReference>
<keyword evidence="4" id="KW-0503">Monooxygenase</keyword>
<dbReference type="GO" id="GO:0005506">
    <property type="term" value="F:iron ion binding"/>
    <property type="evidence" value="ECO:0007669"/>
    <property type="project" value="InterPro"/>
</dbReference>
<sequence>MMPDGLGLTSLNGKEWSEQRKITMKIMHELGLGKSKWQECVQDEVDAFIHHLEKQRGEPHNVKSALIASICNNVFSLIFGYNLTPDHPKMTIIRNLLISFPEVFRQTGLLLLNTYKTHITHIKDTLIANRFIREDVEKKKEQRCNRRYYLCERLFKQNAGRETQKEAAHIMYSWCISIRNKYSSGPEVIQDFVIVLQRVLINNGEDAHCSYHILDKDTILIGNIQSLILGGIDTTMTTLLWLFFAMASYPKIQQKVFEEVDDVLGNLINLNGQIELNYHIHS</sequence>
<comment type="similarity">
    <text evidence="1">Belongs to the cytochrome P450 family.</text>
</comment>
<evidence type="ECO:0000313" key="5">
    <source>
        <dbReference type="EMBL" id="GIY20259.1"/>
    </source>
</evidence>
<evidence type="ECO:0000256" key="2">
    <source>
        <dbReference type="ARBA" id="ARBA00022723"/>
    </source>
</evidence>
<accession>A0AAV4RIB7</accession>
<reference evidence="5 6" key="1">
    <citation type="submission" date="2021-06" db="EMBL/GenBank/DDBJ databases">
        <title>Caerostris extrusa draft genome.</title>
        <authorList>
            <person name="Kono N."/>
            <person name="Arakawa K."/>
        </authorList>
    </citation>
    <scope>NUCLEOTIDE SEQUENCE [LARGE SCALE GENOMIC DNA]</scope>
</reference>
<dbReference type="EMBL" id="BPLR01007861">
    <property type="protein sequence ID" value="GIY20259.1"/>
    <property type="molecule type" value="Genomic_DNA"/>
</dbReference>
<evidence type="ECO:0000313" key="6">
    <source>
        <dbReference type="Proteomes" id="UP001054945"/>
    </source>
</evidence>
<dbReference type="AlphaFoldDB" id="A0AAV4RIB7"/>
<dbReference type="Gene3D" id="1.10.630.10">
    <property type="entry name" value="Cytochrome P450"/>
    <property type="match status" value="1"/>
</dbReference>
<dbReference type="InterPro" id="IPR001128">
    <property type="entry name" value="Cyt_P450"/>
</dbReference>
<dbReference type="Proteomes" id="UP001054945">
    <property type="component" value="Unassembled WGS sequence"/>
</dbReference>
<dbReference type="SUPFAM" id="SSF48264">
    <property type="entry name" value="Cytochrome P450"/>
    <property type="match status" value="1"/>
</dbReference>
<gene>
    <name evidence="5" type="ORF">CEXT_452901</name>
</gene>
<dbReference type="InterPro" id="IPR036396">
    <property type="entry name" value="Cyt_P450_sf"/>
</dbReference>
<evidence type="ECO:0008006" key="7">
    <source>
        <dbReference type="Google" id="ProtNLM"/>
    </source>
</evidence>
<evidence type="ECO:0000256" key="3">
    <source>
        <dbReference type="ARBA" id="ARBA00023004"/>
    </source>
</evidence>
<evidence type="ECO:0000256" key="4">
    <source>
        <dbReference type="ARBA" id="ARBA00023033"/>
    </source>
</evidence>
<proteinExistence type="inferred from homology"/>
<protein>
    <recommendedName>
        <fullName evidence="7">Cytochrome P450</fullName>
    </recommendedName>
</protein>
<dbReference type="GO" id="GO:0020037">
    <property type="term" value="F:heme binding"/>
    <property type="evidence" value="ECO:0007669"/>
    <property type="project" value="InterPro"/>
</dbReference>
<keyword evidence="4" id="KW-0560">Oxidoreductase</keyword>
<evidence type="ECO:0000256" key="1">
    <source>
        <dbReference type="ARBA" id="ARBA00010617"/>
    </source>
</evidence>
<dbReference type="InterPro" id="IPR050182">
    <property type="entry name" value="Cytochrome_P450_fam2"/>
</dbReference>
<dbReference type="GO" id="GO:0004497">
    <property type="term" value="F:monooxygenase activity"/>
    <property type="evidence" value="ECO:0007669"/>
    <property type="project" value="UniProtKB-KW"/>
</dbReference>
<dbReference type="PANTHER" id="PTHR24300">
    <property type="entry name" value="CYTOCHROME P450 508A4-RELATED"/>
    <property type="match status" value="1"/>
</dbReference>
<name>A0AAV4RIB7_CAEEX</name>
<keyword evidence="2" id="KW-0479">Metal-binding</keyword>
<keyword evidence="6" id="KW-1185">Reference proteome</keyword>
<organism evidence="5 6">
    <name type="scientific">Caerostris extrusa</name>
    <name type="common">Bark spider</name>
    <name type="synonym">Caerostris bankana</name>
    <dbReference type="NCBI Taxonomy" id="172846"/>
    <lineage>
        <taxon>Eukaryota</taxon>
        <taxon>Metazoa</taxon>
        <taxon>Ecdysozoa</taxon>
        <taxon>Arthropoda</taxon>
        <taxon>Chelicerata</taxon>
        <taxon>Arachnida</taxon>
        <taxon>Araneae</taxon>
        <taxon>Araneomorphae</taxon>
        <taxon>Entelegynae</taxon>
        <taxon>Araneoidea</taxon>
        <taxon>Araneidae</taxon>
        <taxon>Caerostris</taxon>
    </lineage>
</organism>
<dbReference type="Pfam" id="PF00067">
    <property type="entry name" value="p450"/>
    <property type="match status" value="1"/>
</dbReference>
<comment type="caution">
    <text evidence="5">The sequence shown here is derived from an EMBL/GenBank/DDBJ whole genome shotgun (WGS) entry which is preliminary data.</text>
</comment>
<keyword evidence="3" id="KW-0408">Iron</keyword>